<comment type="caution">
    <text evidence="5">The sequence shown here is derived from an EMBL/GenBank/DDBJ whole genome shotgun (WGS) entry which is preliminary data.</text>
</comment>
<dbReference type="InterPro" id="IPR027417">
    <property type="entry name" value="P-loop_NTPase"/>
</dbReference>
<evidence type="ECO:0000259" key="4">
    <source>
        <dbReference type="Pfam" id="PF00176"/>
    </source>
</evidence>
<organism evidence="5 6">
    <name type="scientific">Molorchus minor</name>
    <dbReference type="NCBI Taxonomy" id="1323400"/>
    <lineage>
        <taxon>Eukaryota</taxon>
        <taxon>Metazoa</taxon>
        <taxon>Ecdysozoa</taxon>
        <taxon>Arthropoda</taxon>
        <taxon>Hexapoda</taxon>
        <taxon>Insecta</taxon>
        <taxon>Pterygota</taxon>
        <taxon>Neoptera</taxon>
        <taxon>Endopterygota</taxon>
        <taxon>Coleoptera</taxon>
        <taxon>Polyphaga</taxon>
        <taxon>Cucujiformia</taxon>
        <taxon>Chrysomeloidea</taxon>
        <taxon>Cerambycidae</taxon>
        <taxon>Lamiinae</taxon>
        <taxon>Monochamini</taxon>
        <taxon>Molorchus</taxon>
    </lineage>
</organism>
<keyword evidence="2" id="KW-0378">Hydrolase</keyword>
<dbReference type="SUPFAM" id="SSF52540">
    <property type="entry name" value="P-loop containing nucleoside triphosphate hydrolases"/>
    <property type="match status" value="1"/>
</dbReference>
<sequence length="343" mass="38695">MSFRKMILCLHPEIPRKLSHHVPLSPSSNDSIEIVNEDDEVIDISSEEQNSPLRRVIVPPSRIKKFVKQTTLDNMIANKQSPVVKVKEENSEKQSISEVSSKELQAQKDKVKKIEADLMKSSNLMRTVNMNNLPDKGKMIRDRHASFEGDAKDGDPEVISNEDLEETKPQAKSKVALTWEELEAKAGAVLPRTFGKQAMSTYNAQKALTLDRLQQLHGSLESCPKEDTVVDDPKGLKVELMLHQKRALAWLLWRENQKPSGGILADDMGLGKTLTMISLMIKTMEVESPDENEEPKAREHKFKGGYTSSLSCQFNKPMVGRIGKENKTRFSFLRDVSWLQTGD</sequence>
<dbReference type="EMBL" id="JAPWTJ010000067">
    <property type="protein sequence ID" value="KAJ8983652.1"/>
    <property type="molecule type" value="Genomic_DNA"/>
</dbReference>
<dbReference type="PANTHER" id="PTHR45626:SF50">
    <property type="entry name" value="TRANSCRIPTION TERMINATION FACTOR 2"/>
    <property type="match status" value="1"/>
</dbReference>
<gene>
    <name evidence="5" type="ORF">NQ317_019571</name>
</gene>
<dbReference type="PANTHER" id="PTHR45626">
    <property type="entry name" value="TRANSCRIPTION TERMINATION FACTOR 2-RELATED"/>
    <property type="match status" value="1"/>
</dbReference>
<dbReference type="InterPro" id="IPR038718">
    <property type="entry name" value="SNF2-like_sf"/>
</dbReference>
<reference evidence="5" key="1">
    <citation type="journal article" date="2023" name="Insect Mol. Biol.">
        <title>Genome sequencing provides insights into the evolution of gene families encoding plant cell wall-degrading enzymes in longhorned beetles.</title>
        <authorList>
            <person name="Shin N.R."/>
            <person name="Okamura Y."/>
            <person name="Kirsch R."/>
            <person name="Pauchet Y."/>
        </authorList>
    </citation>
    <scope>NUCLEOTIDE SEQUENCE</scope>
    <source>
        <strain evidence="5">MMC_N1</strain>
    </source>
</reference>
<keyword evidence="6" id="KW-1185">Reference proteome</keyword>
<dbReference type="InterPro" id="IPR000330">
    <property type="entry name" value="SNF2_N"/>
</dbReference>
<dbReference type="Gene3D" id="3.40.50.10810">
    <property type="entry name" value="Tandem AAA-ATPase domain"/>
    <property type="match status" value="1"/>
</dbReference>
<keyword evidence="3" id="KW-0067">ATP-binding</keyword>
<name>A0ABQ9K0J7_9CUCU</name>
<dbReference type="Pfam" id="PF00176">
    <property type="entry name" value="SNF2-rel_dom"/>
    <property type="match status" value="1"/>
</dbReference>
<feature type="domain" description="SNF2 N-terminal" evidence="4">
    <location>
        <begin position="243"/>
        <end position="285"/>
    </location>
</feature>
<evidence type="ECO:0000256" key="1">
    <source>
        <dbReference type="ARBA" id="ARBA00022741"/>
    </source>
</evidence>
<evidence type="ECO:0000313" key="5">
    <source>
        <dbReference type="EMBL" id="KAJ8983652.1"/>
    </source>
</evidence>
<evidence type="ECO:0000256" key="3">
    <source>
        <dbReference type="ARBA" id="ARBA00022840"/>
    </source>
</evidence>
<evidence type="ECO:0000313" key="6">
    <source>
        <dbReference type="Proteomes" id="UP001162164"/>
    </source>
</evidence>
<proteinExistence type="predicted"/>
<protein>
    <recommendedName>
        <fullName evidence="4">SNF2 N-terminal domain-containing protein</fullName>
    </recommendedName>
</protein>
<evidence type="ECO:0000256" key="2">
    <source>
        <dbReference type="ARBA" id="ARBA00022801"/>
    </source>
</evidence>
<dbReference type="Proteomes" id="UP001162164">
    <property type="component" value="Unassembled WGS sequence"/>
</dbReference>
<keyword evidence="1" id="KW-0547">Nucleotide-binding</keyword>
<accession>A0ABQ9K0J7</accession>
<dbReference type="InterPro" id="IPR050628">
    <property type="entry name" value="SNF2_RAD54_helicase_TF"/>
</dbReference>